<keyword evidence="10 14" id="KW-0547">Nucleotide-binding</keyword>
<dbReference type="NCBIfam" id="NF004469">
    <property type="entry name" value="PRK05800.1"/>
    <property type="match status" value="1"/>
</dbReference>
<comment type="catalytic activity">
    <reaction evidence="3">
        <text>adenosylcob(III)inamide + GTP = adenosylcob(III)inamide phosphate + GDP + H(+)</text>
        <dbReference type="Rhea" id="RHEA:15765"/>
        <dbReference type="ChEBI" id="CHEBI:2480"/>
        <dbReference type="ChEBI" id="CHEBI:15378"/>
        <dbReference type="ChEBI" id="CHEBI:37565"/>
        <dbReference type="ChEBI" id="CHEBI:58189"/>
        <dbReference type="ChEBI" id="CHEBI:58502"/>
        <dbReference type="EC" id="2.7.1.156"/>
    </reaction>
</comment>
<dbReference type="UniPathway" id="UPA00148">
    <property type="reaction ID" value="UER00236"/>
</dbReference>
<keyword evidence="17" id="KW-0548">Nucleotidyltransferase</keyword>
<evidence type="ECO:0000256" key="14">
    <source>
        <dbReference type="PIRNR" id="PIRNR006135"/>
    </source>
</evidence>
<dbReference type="OrthoDB" id="9788370at2"/>
<geneLocation type="plasmid" evidence="17">
    <name>unnamed1</name>
</geneLocation>
<comment type="function">
    <text evidence="4 14">Catalyzes ATP-dependent phosphorylation of adenosylcobinamide and addition of GMP to adenosylcobinamide phosphate.</text>
</comment>
<evidence type="ECO:0000256" key="11">
    <source>
        <dbReference type="ARBA" id="ARBA00022777"/>
    </source>
</evidence>
<dbReference type="CDD" id="cd00544">
    <property type="entry name" value="CobU"/>
    <property type="match status" value="1"/>
</dbReference>
<gene>
    <name evidence="17" type="ORF">D3Y57_03000</name>
</gene>
<evidence type="ECO:0000256" key="10">
    <source>
        <dbReference type="ARBA" id="ARBA00022741"/>
    </source>
</evidence>
<comment type="similarity">
    <text evidence="7 14">Belongs to the CobU/CobP family.</text>
</comment>
<keyword evidence="13 14" id="KW-0342">GTP-binding</keyword>
<feature type="binding site" evidence="16">
    <location>
        <position position="87"/>
    </location>
    <ligand>
        <name>GTP</name>
        <dbReference type="ChEBI" id="CHEBI:37565"/>
    </ligand>
</feature>
<dbReference type="AlphaFoldDB" id="A0A494THW7"/>
<keyword evidence="17" id="KW-0614">Plasmid</keyword>
<dbReference type="Gene3D" id="3.40.50.300">
    <property type="entry name" value="P-loop containing nucleotide triphosphate hydrolases"/>
    <property type="match status" value="1"/>
</dbReference>
<sequence length="179" mass="19442">MIRPLSHLLVLGGARSGKSRYAQIRAEVLTGQLIYLATAQAFDQEMRERIALHRSDRGTRWSTVEEPLELAETITKCSTPETVVLVDCLTLWTSNLMLAERDTVAATEGLLRAVSGARGPVILVANEVGLGIVPDNALARQFRDAAGRVNQEMAAGIDEVVMMFAGLPLALKPKRMTGD</sequence>
<protein>
    <recommendedName>
        <fullName evidence="14">Bifunctional adenosylcobalamin biosynthesis protein</fullName>
        <ecNumber evidence="14">2.7.1.156</ecNumber>
        <ecNumber evidence="14">2.7.7.62</ecNumber>
    </recommendedName>
</protein>
<feature type="active site" description="GMP-histidine intermediate" evidence="15">
    <location>
        <position position="53"/>
    </location>
</feature>
<keyword evidence="12 14" id="KW-0067">ATP-binding</keyword>
<dbReference type="EC" id="2.7.7.62" evidence="14"/>
<evidence type="ECO:0000313" key="18">
    <source>
        <dbReference type="Proteomes" id="UP000276254"/>
    </source>
</evidence>
<dbReference type="Proteomes" id="UP000276254">
    <property type="component" value="Plasmid unnamed1"/>
</dbReference>
<organism evidence="17 18">
    <name type="scientific">Sphingomonas paeninsulae</name>
    <dbReference type="NCBI Taxonomy" id="2319844"/>
    <lineage>
        <taxon>Bacteria</taxon>
        <taxon>Pseudomonadati</taxon>
        <taxon>Pseudomonadota</taxon>
        <taxon>Alphaproteobacteria</taxon>
        <taxon>Sphingomonadales</taxon>
        <taxon>Sphingomonadaceae</taxon>
        <taxon>Sphingomonas</taxon>
    </lineage>
</organism>
<evidence type="ECO:0000256" key="16">
    <source>
        <dbReference type="PIRSR" id="PIRSR006135-2"/>
    </source>
</evidence>
<feature type="binding site" evidence="16">
    <location>
        <position position="65"/>
    </location>
    <ligand>
        <name>GTP</name>
        <dbReference type="ChEBI" id="CHEBI:37565"/>
    </ligand>
</feature>
<proteinExistence type="inferred from homology"/>
<evidence type="ECO:0000256" key="1">
    <source>
        <dbReference type="ARBA" id="ARBA00000312"/>
    </source>
</evidence>
<evidence type="ECO:0000256" key="4">
    <source>
        <dbReference type="ARBA" id="ARBA00003889"/>
    </source>
</evidence>
<evidence type="ECO:0000256" key="3">
    <source>
        <dbReference type="ARBA" id="ARBA00001522"/>
    </source>
</evidence>
<dbReference type="PANTHER" id="PTHR34848">
    <property type="match status" value="1"/>
</dbReference>
<evidence type="ECO:0000256" key="9">
    <source>
        <dbReference type="ARBA" id="ARBA00022679"/>
    </source>
</evidence>
<dbReference type="SUPFAM" id="SSF52540">
    <property type="entry name" value="P-loop containing nucleoside triphosphate hydrolases"/>
    <property type="match status" value="1"/>
</dbReference>
<keyword evidence="8 14" id="KW-0169">Cobalamin biosynthesis</keyword>
<dbReference type="EMBL" id="CP032828">
    <property type="protein sequence ID" value="AYJ85028.1"/>
    <property type="molecule type" value="Genomic_DNA"/>
</dbReference>
<feature type="binding site" evidence="16">
    <location>
        <begin position="54"/>
        <end position="57"/>
    </location>
    <ligand>
        <name>GTP</name>
        <dbReference type="ChEBI" id="CHEBI:37565"/>
    </ligand>
</feature>
<dbReference type="GO" id="GO:0005525">
    <property type="term" value="F:GTP binding"/>
    <property type="evidence" value="ECO:0007669"/>
    <property type="project" value="UniProtKB-UniRule"/>
</dbReference>
<comment type="pathway">
    <text evidence="5 14">Cofactor biosynthesis; adenosylcobalamin biosynthesis; adenosylcobalamin from cob(II)yrinate a,c-diamide: step 6/7.</text>
</comment>
<reference evidence="17 18" key="1">
    <citation type="submission" date="2018-09" db="EMBL/GenBank/DDBJ databases">
        <title>Sphingomonas peninsula sp. nov., isolated from fildes peninsula, Antarctic soil.</title>
        <authorList>
            <person name="Yingchao G."/>
        </authorList>
    </citation>
    <scope>NUCLEOTIDE SEQUENCE [LARGE SCALE GENOMIC DNA]</scope>
    <source>
        <strain evidence="17 18">YZ-8</strain>
        <plasmid evidence="17 18">unnamed1</plasmid>
    </source>
</reference>
<keyword evidence="11 14" id="KW-0418">Kinase</keyword>
<evidence type="ECO:0000256" key="12">
    <source>
        <dbReference type="ARBA" id="ARBA00022840"/>
    </source>
</evidence>
<dbReference type="KEGG" id="spha:D3Y57_03000"/>
<feature type="binding site" evidence="16">
    <location>
        <begin position="12"/>
        <end position="19"/>
    </location>
    <ligand>
        <name>GTP</name>
        <dbReference type="ChEBI" id="CHEBI:37565"/>
    </ligand>
</feature>
<evidence type="ECO:0000256" key="15">
    <source>
        <dbReference type="PIRSR" id="PIRSR006135-1"/>
    </source>
</evidence>
<evidence type="ECO:0000256" key="2">
    <source>
        <dbReference type="ARBA" id="ARBA00000711"/>
    </source>
</evidence>
<name>A0A494THW7_SPHPE</name>
<keyword evidence="18" id="KW-1185">Reference proteome</keyword>
<evidence type="ECO:0000256" key="8">
    <source>
        <dbReference type="ARBA" id="ARBA00022573"/>
    </source>
</evidence>
<dbReference type="InterPro" id="IPR027417">
    <property type="entry name" value="P-loop_NTPase"/>
</dbReference>
<evidence type="ECO:0000256" key="7">
    <source>
        <dbReference type="ARBA" id="ARBA00007490"/>
    </source>
</evidence>
<dbReference type="EC" id="2.7.1.156" evidence="14"/>
<comment type="pathway">
    <text evidence="6 14">Cofactor biosynthesis; adenosylcobalamin biosynthesis; adenosylcobalamin from cob(II)yrinate a,c-diamide: step 5/7.</text>
</comment>
<dbReference type="GO" id="GO:0009236">
    <property type="term" value="P:cobalamin biosynthetic process"/>
    <property type="evidence" value="ECO:0007669"/>
    <property type="project" value="UniProtKB-UniRule"/>
</dbReference>
<keyword evidence="9 14" id="KW-0808">Transferase</keyword>
<comment type="catalytic activity">
    <reaction evidence="2 14">
        <text>adenosylcob(III)inamide phosphate + GTP + H(+) = adenosylcob(III)inamide-GDP + diphosphate</text>
        <dbReference type="Rhea" id="RHEA:22712"/>
        <dbReference type="ChEBI" id="CHEBI:15378"/>
        <dbReference type="ChEBI" id="CHEBI:33019"/>
        <dbReference type="ChEBI" id="CHEBI:37565"/>
        <dbReference type="ChEBI" id="CHEBI:58502"/>
        <dbReference type="ChEBI" id="CHEBI:60487"/>
        <dbReference type="EC" id="2.7.7.62"/>
    </reaction>
</comment>
<evidence type="ECO:0000313" key="17">
    <source>
        <dbReference type="EMBL" id="AYJ85028.1"/>
    </source>
</evidence>
<dbReference type="GO" id="GO:0043752">
    <property type="term" value="F:adenosylcobinamide kinase activity"/>
    <property type="evidence" value="ECO:0007669"/>
    <property type="project" value="UniProtKB-EC"/>
</dbReference>
<dbReference type="InterPro" id="IPR003203">
    <property type="entry name" value="CobU/CobP"/>
</dbReference>
<comment type="catalytic activity">
    <reaction evidence="1 14">
        <text>adenosylcob(III)inamide + ATP = adenosylcob(III)inamide phosphate + ADP + H(+)</text>
        <dbReference type="Rhea" id="RHEA:15769"/>
        <dbReference type="ChEBI" id="CHEBI:2480"/>
        <dbReference type="ChEBI" id="CHEBI:15378"/>
        <dbReference type="ChEBI" id="CHEBI:30616"/>
        <dbReference type="ChEBI" id="CHEBI:58502"/>
        <dbReference type="ChEBI" id="CHEBI:456216"/>
        <dbReference type="EC" id="2.7.1.156"/>
    </reaction>
</comment>
<dbReference type="GO" id="GO:0005524">
    <property type="term" value="F:ATP binding"/>
    <property type="evidence" value="ECO:0007669"/>
    <property type="project" value="UniProtKB-UniRule"/>
</dbReference>
<dbReference type="RefSeq" id="WP_121151208.1">
    <property type="nucleotide sequence ID" value="NZ_CP032828.1"/>
</dbReference>
<evidence type="ECO:0000256" key="13">
    <source>
        <dbReference type="ARBA" id="ARBA00023134"/>
    </source>
</evidence>
<evidence type="ECO:0000256" key="5">
    <source>
        <dbReference type="ARBA" id="ARBA00004692"/>
    </source>
</evidence>
<dbReference type="PANTHER" id="PTHR34848:SF1">
    <property type="entry name" value="BIFUNCTIONAL ADENOSYLCOBALAMIN BIOSYNTHESIS PROTEIN COBU"/>
    <property type="match status" value="1"/>
</dbReference>
<feature type="binding site" evidence="16">
    <location>
        <begin position="37"/>
        <end position="39"/>
    </location>
    <ligand>
        <name>GTP</name>
        <dbReference type="ChEBI" id="CHEBI:37565"/>
    </ligand>
</feature>
<evidence type="ECO:0000256" key="6">
    <source>
        <dbReference type="ARBA" id="ARBA00005159"/>
    </source>
</evidence>
<accession>A0A494THW7</accession>
<dbReference type="Pfam" id="PF02283">
    <property type="entry name" value="CobU"/>
    <property type="match status" value="1"/>
</dbReference>
<dbReference type="GO" id="GO:0008820">
    <property type="term" value="F:cobinamide phosphate guanylyltransferase activity"/>
    <property type="evidence" value="ECO:0007669"/>
    <property type="project" value="UniProtKB-UniRule"/>
</dbReference>
<dbReference type="PIRSF" id="PIRSF006135">
    <property type="entry name" value="CobU"/>
    <property type="match status" value="1"/>
</dbReference>